<dbReference type="Pfam" id="PF12437">
    <property type="entry name" value="GSIII_N"/>
    <property type="match status" value="1"/>
</dbReference>
<dbReference type="Gene3D" id="1.20.120.1560">
    <property type="match status" value="1"/>
</dbReference>
<feature type="domain" description="GS catalytic" evidence="5">
    <location>
        <begin position="157"/>
        <end position="587"/>
    </location>
</feature>
<evidence type="ECO:0000259" key="4">
    <source>
        <dbReference type="PROSITE" id="PS51986"/>
    </source>
</evidence>
<evidence type="ECO:0000313" key="7">
    <source>
        <dbReference type="Proteomes" id="UP000643810"/>
    </source>
</evidence>
<proteinExistence type="inferred from homology"/>
<dbReference type="Gene3D" id="3.30.590.10">
    <property type="entry name" value="Glutamine synthetase/guanido kinase, catalytic domain"/>
    <property type="match status" value="1"/>
</dbReference>
<keyword evidence="7" id="KW-1185">Reference proteome</keyword>
<evidence type="ECO:0000313" key="6">
    <source>
        <dbReference type="EMBL" id="MBC5687176.1"/>
    </source>
</evidence>
<dbReference type="InterPro" id="IPR027303">
    <property type="entry name" value="Gln_synth_gly_rich_site"/>
</dbReference>
<evidence type="ECO:0000259" key="5">
    <source>
        <dbReference type="PROSITE" id="PS51987"/>
    </source>
</evidence>
<dbReference type="InterPro" id="IPR008147">
    <property type="entry name" value="Gln_synt_N"/>
</dbReference>
<keyword evidence="3" id="KW-0175">Coiled coil</keyword>
<dbReference type="InterPro" id="IPR052725">
    <property type="entry name" value="GS_Type-3"/>
</dbReference>
<dbReference type="Pfam" id="PF18318">
    <property type="entry name" value="Gln-synt_C-ter"/>
    <property type="match status" value="1"/>
</dbReference>
<evidence type="ECO:0000256" key="1">
    <source>
        <dbReference type="PROSITE-ProRule" id="PRU01330"/>
    </source>
</evidence>
<evidence type="ECO:0000256" key="3">
    <source>
        <dbReference type="SAM" id="Coils"/>
    </source>
</evidence>
<evidence type="ECO:0000256" key="2">
    <source>
        <dbReference type="RuleBase" id="RU000384"/>
    </source>
</evidence>
<protein>
    <submittedName>
        <fullName evidence="6">Glutamine synthetase III</fullName>
    </submittedName>
</protein>
<dbReference type="PROSITE" id="PS51987">
    <property type="entry name" value="GS_CATALYTIC"/>
    <property type="match status" value="1"/>
</dbReference>
<dbReference type="SMART" id="SM01230">
    <property type="entry name" value="Gln-synt_C"/>
    <property type="match status" value="1"/>
</dbReference>
<dbReference type="Pfam" id="PF00120">
    <property type="entry name" value="Gln-synt_C"/>
    <property type="match status" value="1"/>
</dbReference>
<feature type="coiled-coil region" evidence="3">
    <location>
        <begin position="621"/>
        <end position="655"/>
    </location>
</feature>
<dbReference type="EMBL" id="JACOPG010000004">
    <property type="protein sequence ID" value="MBC5687176.1"/>
    <property type="molecule type" value="Genomic_DNA"/>
</dbReference>
<dbReference type="SUPFAM" id="SSF55931">
    <property type="entry name" value="Glutamine synthetase/guanido kinase"/>
    <property type="match status" value="1"/>
</dbReference>
<reference evidence="6 7" key="1">
    <citation type="submission" date="2020-08" db="EMBL/GenBank/DDBJ databases">
        <title>Genome public.</title>
        <authorList>
            <person name="Liu C."/>
            <person name="Sun Q."/>
        </authorList>
    </citation>
    <scope>NUCLEOTIDE SEQUENCE [LARGE SCALE GENOMIC DNA]</scope>
    <source>
        <strain evidence="6 7">NSJ-9</strain>
    </source>
</reference>
<accession>A0ABR7GIP0</accession>
<comment type="similarity">
    <text evidence="1 2">Belongs to the glutamine synthetase family.</text>
</comment>
<dbReference type="Proteomes" id="UP000643810">
    <property type="component" value="Unassembled WGS sequence"/>
</dbReference>
<dbReference type="RefSeq" id="WP_186854686.1">
    <property type="nucleotide sequence ID" value="NZ_JACOPG010000004.1"/>
</dbReference>
<dbReference type="PROSITE" id="PS00181">
    <property type="entry name" value="GLNA_ATP"/>
    <property type="match status" value="1"/>
</dbReference>
<dbReference type="InterPro" id="IPR022147">
    <property type="entry name" value="GSIII_N"/>
</dbReference>
<sequence>MTKNVPELFGSMVFNDEVMKERLPKDIYKALQKTIADGLHLQLDVANVVAAAMKDWAIEKGATHFTHWFQPMTGVTAEKHDSFISPEPGGKVIMEFSGKELVKGEPDASSFPSGGLRATFEARGYTAWDPTSYAFIKDDTLCIPTAFCSYSGEALDKKTPLLRSMQALDKQAVRVLRLFGNTDVKRVITTVGPEQEYFLIDQSVYDKRPDLIYTGRTLFGAKPPKGQELEDHYFGTIKPRVSEYMKELDEELWKLGILAKTKHNEVAPAQHELAPVFSTTNIATDHNQLTMEMMKTVAGRHGMACLLHEKPFAGVNGSGKHNNWSISTDTGANLLEPGATPSQNAQFLLFLTAVIKAVDDYQELLRLSVASAGNDHRLGANEAPPAIMSVFLGDELSDVVDSIEKGVDYHDKEKTLMSIGATVLPHIPKDTTDRNRTSPFAFTGNKFEFRSLGSTASISGPNVILNTIVAESLSEFADELEKAEDFDSALDKLLRRELVAHKRIIFNGNGYSEEWVEEAERRGLSNLKSTVDALPVFIQDKTIELFTKNKVYTESEICSRYEILLENYYKTINIEAMTLISMAKKDIMGAALEYQYTLAEVFNAKQATGVAVTAKTEEKMLAKAASLTEALAERLDKLEADVDKVDESADALEIAKYYREVIFSDMSSLREVIDDLEVVIPSDIWPYPTYGEMLYSIK</sequence>
<dbReference type="InterPro" id="IPR008146">
    <property type="entry name" value="Gln_synth_cat_dom"/>
</dbReference>
<dbReference type="PROSITE" id="PS51986">
    <property type="entry name" value="GS_BETA_GRASP"/>
    <property type="match status" value="1"/>
</dbReference>
<name>A0ABR7GIP0_9FIRM</name>
<dbReference type="InterPro" id="IPR040577">
    <property type="entry name" value="Gln-synt_C"/>
</dbReference>
<dbReference type="PANTHER" id="PTHR42974:SF1">
    <property type="entry name" value="TYPE-3 GLUTAMINE SYNTHETASE"/>
    <property type="match status" value="1"/>
</dbReference>
<dbReference type="PANTHER" id="PTHR42974">
    <property type="entry name" value="GLUTAMINE SYNTHETASE"/>
    <property type="match status" value="1"/>
</dbReference>
<gene>
    <name evidence="6" type="ORF">H8R94_11285</name>
</gene>
<dbReference type="InterPro" id="IPR014746">
    <property type="entry name" value="Gln_synth/guanido_kin_cat_dom"/>
</dbReference>
<comment type="caution">
    <text evidence="6">The sequence shown here is derived from an EMBL/GenBank/DDBJ whole genome shotgun (WGS) entry which is preliminary data.</text>
</comment>
<feature type="domain" description="GS beta-grasp" evidence="4">
    <location>
        <begin position="63"/>
        <end position="152"/>
    </location>
</feature>
<organism evidence="6 7">
    <name type="scientific">Roseburia lenta</name>
    <dbReference type="NCBI Taxonomy" id="2763061"/>
    <lineage>
        <taxon>Bacteria</taxon>
        <taxon>Bacillati</taxon>
        <taxon>Bacillota</taxon>
        <taxon>Clostridia</taxon>
        <taxon>Lachnospirales</taxon>
        <taxon>Lachnospiraceae</taxon>
        <taxon>Roseburia</taxon>
    </lineage>
</organism>